<evidence type="ECO:0000313" key="5">
    <source>
        <dbReference type="EMBL" id="GAA4468331.1"/>
    </source>
</evidence>
<name>A0ABP8NNN2_9BACT</name>
<dbReference type="PROSITE" id="PS50076">
    <property type="entry name" value="DNAJ_2"/>
    <property type="match status" value="1"/>
</dbReference>
<dbReference type="PANTHER" id="PTHR14021:SF15">
    <property type="entry name" value="IRON-SULFUR CLUSTER CO-CHAPERONE PROTEIN HSCB"/>
    <property type="match status" value="1"/>
</dbReference>
<comment type="caution">
    <text evidence="5">The sequence shown here is derived from an EMBL/GenBank/DDBJ whole genome shotgun (WGS) entry which is preliminary data.</text>
</comment>
<keyword evidence="6" id="KW-1185">Reference proteome</keyword>
<dbReference type="PANTHER" id="PTHR14021">
    <property type="entry name" value="IRON-SULFUR CLUSTER CO-CHAPERONE PROTEIN HSCB"/>
    <property type="match status" value="1"/>
</dbReference>
<evidence type="ECO:0000259" key="4">
    <source>
        <dbReference type="PROSITE" id="PS50076"/>
    </source>
</evidence>
<comment type="similarity">
    <text evidence="1">Belongs to the HscB family.</text>
</comment>
<evidence type="ECO:0000256" key="3">
    <source>
        <dbReference type="ARBA" id="ARBA00025596"/>
    </source>
</evidence>
<dbReference type="RefSeq" id="WP_345083857.1">
    <property type="nucleotide sequence ID" value="NZ_BAABFA010000019.1"/>
</dbReference>
<dbReference type="EMBL" id="BAABFA010000019">
    <property type="protein sequence ID" value="GAA4468331.1"/>
    <property type="molecule type" value="Genomic_DNA"/>
</dbReference>
<dbReference type="InterPro" id="IPR036386">
    <property type="entry name" value="HscB_C_sf"/>
</dbReference>
<dbReference type="Proteomes" id="UP001500067">
    <property type="component" value="Unassembled WGS sequence"/>
</dbReference>
<protein>
    <submittedName>
        <fullName evidence="5">Fe-S protein assembly co-chaperone HscB</fullName>
    </submittedName>
</protein>
<dbReference type="SUPFAM" id="SSF46565">
    <property type="entry name" value="Chaperone J-domain"/>
    <property type="match status" value="1"/>
</dbReference>
<proteinExistence type="inferred from homology"/>
<organism evidence="5 6">
    <name type="scientific">Nemorincola caseinilytica</name>
    <dbReference type="NCBI Taxonomy" id="2054315"/>
    <lineage>
        <taxon>Bacteria</taxon>
        <taxon>Pseudomonadati</taxon>
        <taxon>Bacteroidota</taxon>
        <taxon>Chitinophagia</taxon>
        <taxon>Chitinophagales</taxon>
        <taxon>Chitinophagaceae</taxon>
        <taxon>Nemorincola</taxon>
    </lineage>
</organism>
<gene>
    <name evidence="5" type="primary">hscB</name>
    <name evidence="5" type="ORF">GCM10023093_25730</name>
</gene>
<accession>A0ABP8NNN2</accession>
<feature type="domain" description="J" evidence="4">
    <location>
        <begin position="3"/>
        <end position="67"/>
    </location>
</feature>
<evidence type="ECO:0000313" key="6">
    <source>
        <dbReference type="Proteomes" id="UP001500067"/>
    </source>
</evidence>
<dbReference type="Pfam" id="PF07743">
    <property type="entry name" value="HSCB_C"/>
    <property type="match status" value="1"/>
</dbReference>
<dbReference type="CDD" id="cd06257">
    <property type="entry name" value="DnaJ"/>
    <property type="match status" value="1"/>
</dbReference>
<comment type="function">
    <text evidence="3">Co-chaperone involved in the maturation of iron-sulfur cluster-containing proteins. Seems to help targeting proteins to be folded toward HscA.</text>
</comment>
<sequence>MTNYFELYHLPVSFHPDQAAVKSKYYELSRLHHPDRFAAAGGDAMANALRDAAYNNAAYKTLRDADATMAYVLKLHGMLEEEEKYTLPPAFLMEMMDLNEAVSDMEDMPGNENTRATAQNSLAEQLQQWDATTAPLTHRYDAGEHDNALLAQIKDMYMRKKYLLRIQERIDTFATR</sequence>
<dbReference type="SUPFAM" id="SSF47144">
    <property type="entry name" value="HSC20 (HSCB), C-terminal oligomerisation domain"/>
    <property type="match status" value="1"/>
</dbReference>
<dbReference type="InterPro" id="IPR036869">
    <property type="entry name" value="J_dom_sf"/>
</dbReference>
<dbReference type="Gene3D" id="1.10.287.110">
    <property type="entry name" value="DnaJ domain"/>
    <property type="match status" value="1"/>
</dbReference>
<reference evidence="6" key="1">
    <citation type="journal article" date="2019" name="Int. J. Syst. Evol. Microbiol.">
        <title>The Global Catalogue of Microorganisms (GCM) 10K type strain sequencing project: providing services to taxonomists for standard genome sequencing and annotation.</title>
        <authorList>
            <consortium name="The Broad Institute Genomics Platform"/>
            <consortium name="The Broad Institute Genome Sequencing Center for Infectious Disease"/>
            <person name="Wu L."/>
            <person name="Ma J."/>
        </authorList>
    </citation>
    <scope>NUCLEOTIDE SEQUENCE [LARGE SCALE GENOMIC DNA]</scope>
    <source>
        <strain evidence="6">JCM 32105</strain>
    </source>
</reference>
<evidence type="ECO:0000256" key="2">
    <source>
        <dbReference type="ARBA" id="ARBA00023186"/>
    </source>
</evidence>
<evidence type="ECO:0000256" key="1">
    <source>
        <dbReference type="ARBA" id="ARBA00010476"/>
    </source>
</evidence>
<dbReference type="InterPro" id="IPR009073">
    <property type="entry name" value="HscB_oligo_C"/>
</dbReference>
<dbReference type="InterPro" id="IPR004640">
    <property type="entry name" value="HscB"/>
</dbReference>
<dbReference type="InterPro" id="IPR001623">
    <property type="entry name" value="DnaJ_domain"/>
</dbReference>
<dbReference type="Gene3D" id="1.20.1280.20">
    <property type="entry name" value="HscB, C-terminal domain"/>
    <property type="match status" value="1"/>
</dbReference>
<keyword evidence="2" id="KW-0143">Chaperone</keyword>